<dbReference type="AlphaFoldDB" id="A0A518F0A3"/>
<name>A0A518F0A3_9BACT</name>
<gene>
    <name evidence="1" type="ORF">Poly30_53380</name>
</gene>
<dbReference type="RefSeq" id="WP_145204739.1">
    <property type="nucleotide sequence ID" value="NZ_CP036434.1"/>
</dbReference>
<keyword evidence="2" id="KW-1185">Reference proteome</keyword>
<evidence type="ECO:0000313" key="1">
    <source>
        <dbReference type="EMBL" id="QDV09778.1"/>
    </source>
</evidence>
<accession>A0A518F0A3</accession>
<sequence length="337" mass="36651">MATQPLTRALPRALFALIASTLALGLLTSWKAPGYEIEESELGSLPADGSWLRIREIYPGTTAVSPEGLSGKVVSCRRKSWRFPDLFANVTYLLTLEHPGMRPRAAFLPAGTHGAGNHRIRFSDQLPGWVTFQLSLSGAVPEMGTEVLVHLIPEGQPGEPKNAASKRCDFLCRGVLGEGAAWGLAPEGRYLVQAKLKRDGGHVLAATSPLKNVVELNASRPPVVNVPLLPAGALAVEACVPRAPGEPFDIDTFKIEVRRVSPGRQRSWKTMTLHASTERGTFARPSRRLPEKLYLIGATLEPGEYRVRASFGQRTSAEATVRVLPREQATCALKWPQ</sequence>
<reference evidence="1 2" key="1">
    <citation type="submission" date="2019-02" db="EMBL/GenBank/DDBJ databases">
        <title>Deep-cultivation of Planctomycetes and their phenomic and genomic characterization uncovers novel biology.</title>
        <authorList>
            <person name="Wiegand S."/>
            <person name="Jogler M."/>
            <person name="Boedeker C."/>
            <person name="Pinto D."/>
            <person name="Vollmers J."/>
            <person name="Rivas-Marin E."/>
            <person name="Kohn T."/>
            <person name="Peeters S.H."/>
            <person name="Heuer A."/>
            <person name="Rast P."/>
            <person name="Oberbeckmann S."/>
            <person name="Bunk B."/>
            <person name="Jeske O."/>
            <person name="Meyerdierks A."/>
            <person name="Storesund J.E."/>
            <person name="Kallscheuer N."/>
            <person name="Luecker S."/>
            <person name="Lage O.M."/>
            <person name="Pohl T."/>
            <person name="Merkel B.J."/>
            <person name="Hornburger P."/>
            <person name="Mueller R.-W."/>
            <person name="Bruemmer F."/>
            <person name="Labrenz M."/>
            <person name="Spormann A.M."/>
            <person name="Op den Camp H."/>
            <person name="Overmann J."/>
            <person name="Amann R."/>
            <person name="Jetten M.S.M."/>
            <person name="Mascher T."/>
            <person name="Medema M.H."/>
            <person name="Devos D.P."/>
            <person name="Kaster A.-K."/>
            <person name="Ovreas L."/>
            <person name="Rohde M."/>
            <person name="Galperin M.Y."/>
            <person name="Jogler C."/>
        </authorList>
    </citation>
    <scope>NUCLEOTIDE SEQUENCE [LARGE SCALE GENOMIC DNA]</scope>
    <source>
        <strain evidence="1 2">Poly30</strain>
    </source>
</reference>
<dbReference type="Proteomes" id="UP000320390">
    <property type="component" value="Chromosome"/>
</dbReference>
<organism evidence="1 2">
    <name type="scientific">Saltatorellus ferox</name>
    <dbReference type="NCBI Taxonomy" id="2528018"/>
    <lineage>
        <taxon>Bacteria</taxon>
        <taxon>Pseudomonadati</taxon>
        <taxon>Planctomycetota</taxon>
        <taxon>Planctomycetia</taxon>
        <taxon>Planctomycetia incertae sedis</taxon>
        <taxon>Saltatorellus</taxon>
    </lineage>
</organism>
<evidence type="ECO:0000313" key="2">
    <source>
        <dbReference type="Proteomes" id="UP000320390"/>
    </source>
</evidence>
<dbReference type="EMBL" id="CP036434">
    <property type="protein sequence ID" value="QDV09778.1"/>
    <property type="molecule type" value="Genomic_DNA"/>
</dbReference>
<proteinExistence type="predicted"/>
<protein>
    <submittedName>
        <fullName evidence="1">Uncharacterized protein</fullName>
    </submittedName>
</protein>